<comment type="caution">
    <text evidence="3">The sequence shown here is derived from an EMBL/GenBank/DDBJ whole genome shotgun (WGS) entry which is preliminary data.</text>
</comment>
<dbReference type="PROSITE" id="PS51781">
    <property type="entry name" value="SH3B"/>
    <property type="match status" value="1"/>
</dbReference>
<dbReference type="EMBL" id="JBJVNI010000032">
    <property type="protein sequence ID" value="MFM9615210.1"/>
    <property type="molecule type" value="Genomic_DNA"/>
</dbReference>
<evidence type="ECO:0000313" key="3">
    <source>
        <dbReference type="EMBL" id="MFM9615210.1"/>
    </source>
</evidence>
<feature type="chain" id="PRO_5047189324" evidence="1">
    <location>
        <begin position="30"/>
        <end position="122"/>
    </location>
</feature>
<dbReference type="Gene3D" id="2.30.30.40">
    <property type="entry name" value="SH3 Domains"/>
    <property type="match status" value="1"/>
</dbReference>
<dbReference type="Proteomes" id="UP001631957">
    <property type="component" value="Unassembled WGS sequence"/>
</dbReference>
<accession>A0ABW9I727</accession>
<name>A0ABW9I727_9ACTN</name>
<protein>
    <submittedName>
        <fullName evidence="3">SH3 domain-containing protein</fullName>
    </submittedName>
</protein>
<keyword evidence="4" id="KW-1185">Reference proteome</keyword>
<evidence type="ECO:0000256" key="1">
    <source>
        <dbReference type="SAM" id="SignalP"/>
    </source>
</evidence>
<dbReference type="Pfam" id="PF08239">
    <property type="entry name" value="SH3_3"/>
    <property type="match status" value="1"/>
</dbReference>
<reference evidence="3 4" key="1">
    <citation type="submission" date="2024-12" db="EMBL/GenBank/DDBJ databases">
        <title>Forecasting of Potato common scab and diversities of Pathogenic streptomyces spp. in china.</title>
        <authorList>
            <person name="Handique U."/>
            <person name="Wu J."/>
        </authorList>
    </citation>
    <scope>NUCLEOTIDE SEQUENCE [LARGE SCALE GENOMIC DNA]</scope>
    <source>
        <strain evidence="3 4">ZRIMU1530</strain>
    </source>
</reference>
<dbReference type="InterPro" id="IPR003646">
    <property type="entry name" value="SH3-like_bac-type"/>
</dbReference>
<evidence type="ECO:0000259" key="2">
    <source>
        <dbReference type="PROSITE" id="PS51781"/>
    </source>
</evidence>
<evidence type="ECO:0000313" key="4">
    <source>
        <dbReference type="Proteomes" id="UP001631957"/>
    </source>
</evidence>
<organism evidence="3 4">
    <name type="scientific">Streptomyces niveiscabiei</name>
    <dbReference type="NCBI Taxonomy" id="164115"/>
    <lineage>
        <taxon>Bacteria</taxon>
        <taxon>Bacillati</taxon>
        <taxon>Actinomycetota</taxon>
        <taxon>Actinomycetes</taxon>
        <taxon>Kitasatosporales</taxon>
        <taxon>Streptomycetaceae</taxon>
        <taxon>Streptomyces</taxon>
    </lineage>
</organism>
<dbReference type="RefSeq" id="WP_409123477.1">
    <property type="nucleotide sequence ID" value="NZ_JBJVNI010000032.1"/>
</dbReference>
<dbReference type="SMART" id="SM00287">
    <property type="entry name" value="SH3b"/>
    <property type="match status" value="1"/>
</dbReference>
<keyword evidence="1" id="KW-0732">Signal</keyword>
<proteinExistence type="predicted"/>
<gene>
    <name evidence="3" type="ORF">ACKI18_41815</name>
</gene>
<feature type="domain" description="SH3b" evidence="2">
    <location>
        <begin position="49"/>
        <end position="122"/>
    </location>
</feature>
<sequence length="122" mass="12673">MGNKVLRSVAMAGVLAAGIGLVGASAASAMPDTRAHVVGPAATYYTTDATVRTVTVDGLRVRMGPGKGSNILGLVYEGESVQVLSTARDGRGQRWRLVMLQQDSAGGLPGGYVGWVSDEYLY</sequence>
<feature type="signal peptide" evidence="1">
    <location>
        <begin position="1"/>
        <end position="29"/>
    </location>
</feature>